<sequence length="381" mass="44199">MNLLYISNARLPTEKAHGVQIMNMSSSFSKLFDEVTLLLPWRNNKIKGDPFLYYGIKKTFSIRKVPSLDLIFLGKIGFYIQMFSFSFWSSLFVLFSRQNVIYGRDPFILLFATFLHKNVFWEAHTQKNNFFIKSLLRRCKGVVCISSGLKEYFIQNGLSQEKALVEPDAVDEKIFDIALSKEEARSTLSLPSNRIILGYIGKFQTMGKEKGVKEIIEAFSVIVRAYPETFLLLVGAQPQEKKVFEEYAFALGIPKIDFHIEEHKKQSEIPVYLKACDILIMNYPYTEHYAKFMSPLKLFEYMISKRIIVTSDLPSLREVIGDNEAVFFQDSPNKDKLQMALDSILQNISSYANMAENAYQKVQSYTWDKRAKRIFHFIKKI</sequence>
<gene>
    <name evidence="2" type="ORF">COV59_03740</name>
</gene>
<dbReference type="PANTHER" id="PTHR12526">
    <property type="entry name" value="GLYCOSYLTRANSFERASE"/>
    <property type="match status" value="1"/>
</dbReference>
<protein>
    <recommendedName>
        <fullName evidence="1">Glycosyl transferase family 1 domain-containing protein</fullName>
    </recommendedName>
</protein>
<evidence type="ECO:0000313" key="3">
    <source>
        <dbReference type="Proteomes" id="UP000229600"/>
    </source>
</evidence>
<dbReference type="Proteomes" id="UP000229600">
    <property type="component" value="Unassembled WGS sequence"/>
</dbReference>
<comment type="caution">
    <text evidence="2">The sequence shown here is derived from an EMBL/GenBank/DDBJ whole genome shotgun (WGS) entry which is preliminary data.</text>
</comment>
<dbReference type="Gene3D" id="3.40.50.2000">
    <property type="entry name" value="Glycogen Phosphorylase B"/>
    <property type="match status" value="2"/>
</dbReference>
<organism evidence="2 3">
    <name type="scientific">Candidatus Magasanikbacteria bacterium CG11_big_fil_rev_8_21_14_0_20_39_34</name>
    <dbReference type="NCBI Taxonomy" id="1974653"/>
    <lineage>
        <taxon>Bacteria</taxon>
        <taxon>Candidatus Magasanikiibacteriota</taxon>
    </lineage>
</organism>
<dbReference type="PANTHER" id="PTHR12526:SF622">
    <property type="entry name" value="GLYCOSYLTRANSFERASE (GROUP I)"/>
    <property type="match status" value="1"/>
</dbReference>
<evidence type="ECO:0000259" key="1">
    <source>
        <dbReference type="Pfam" id="PF00534"/>
    </source>
</evidence>
<name>A0A2H0N4D0_9BACT</name>
<feature type="domain" description="Glycosyl transferase family 1" evidence="1">
    <location>
        <begin position="181"/>
        <end position="360"/>
    </location>
</feature>
<proteinExistence type="predicted"/>
<dbReference type="AlphaFoldDB" id="A0A2H0N4D0"/>
<accession>A0A2H0N4D0</accession>
<dbReference type="EMBL" id="PCWN01000008">
    <property type="protein sequence ID" value="PIR03759.1"/>
    <property type="molecule type" value="Genomic_DNA"/>
</dbReference>
<reference evidence="2 3" key="1">
    <citation type="submission" date="2017-09" db="EMBL/GenBank/DDBJ databases">
        <title>Depth-based differentiation of microbial function through sediment-hosted aquifers and enrichment of novel symbionts in the deep terrestrial subsurface.</title>
        <authorList>
            <person name="Probst A.J."/>
            <person name="Ladd B."/>
            <person name="Jarett J.K."/>
            <person name="Geller-Mcgrath D.E."/>
            <person name="Sieber C.M."/>
            <person name="Emerson J.B."/>
            <person name="Anantharaman K."/>
            <person name="Thomas B.C."/>
            <person name="Malmstrom R."/>
            <person name="Stieglmeier M."/>
            <person name="Klingl A."/>
            <person name="Woyke T."/>
            <person name="Ryan C.M."/>
            <person name="Banfield J.F."/>
        </authorList>
    </citation>
    <scope>NUCLEOTIDE SEQUENCE [LARGE SCALE GENOMIC DNA]</scope>
    <source>
        <strain evidence="2">CG11_big_fil_rev_8_21_14_0_20_39_34</strain>
    </source>
</reference>
<dbReference type="Pfam" id="PF00534">
    <property type="entry name" value="Glycos_transf_1"/>
    <property type="match status" value="1"/>
</dbReference>
<dbReference type="SUPFAM" id="SSF53756">
    <property type="entry name" value="UDP-Glycosyltransferase/glycogen phosphorylase"/>
    <property type="match status" value="1"/>
</dbReference>
<evidence type="ECO:0000313" key="2">
    <source>
        <dbReference type="EMBL" id="PIR03759.1"/>
    </source>
</evidence>
<dbReference type="GO" id="GO:0016757">
    <property type="term" value="F:glycosyltransferase activity"/>
    <property type="evidence" value="ECO:0007669"/>
    <property type="project" value="InterPro"/>
</dbReference>
<dbReference type="InterPro" id="IPR001296">
    <property type="entry name" value="Glyco_trans_1"/>
</dbReference>